<keyword evidence="2" id="KW-1185">Reference proteome</keyword>
<dbReference type="EMBL" id="VFPS01000001">
    <property type="protein sequence ID" value="TQN00502.1"/>
    <property type="molecule type" value="Genomic_DNA"/>
</dbReference>
<gene>
    <name evidence="1" type="ORF">FHX68_0604</name>
</gene>
<proteinExistence type="predicted"/>
<comment type="caution">
    <text evidence="1">The sequence shown here is derived from an EMBL/GenBank/DDBJ whole genome shotgun (WGS) entry which is preliminary data.</text>
</comment>
<dbReference type="AlphaFoldDB" id="A0A4Y3UP01"/>
<name>A0A4Y3UP01_9MICO</name>
<organism evidence="1 2">
    <name type="scientific">Microbacterium lacticum</name>
    <dbReference type="NCBI Taxonomy" id="33885"/>
    <lineage>
        <taxon>Bacteria</taxon>
        <taxon>Bacillati</taxon>
        <taxon>Actinomycetota</taxon>
        <taxon>Actinomycetes</taxon>
        <taxon>Micrococcales</taxon>
        <taxon>Microbacteriaceae</taxon>
        <taxon>Microbacterium</taxon>
    </lineage>
</organism>
<sequence length="55" mass="6032">MAGYGRHVKHEVNVMPPAEARRRLLTAILELRAGSATETDAEQDVIDAEIIDGDE</sequence>
<accession>A0A4Y3UP01</accession>
<dbReference type="RefSeq" id="WP_170214313.1">
    <property type="nucleotide sequence ID" value="NZ_BJNA01000099.1"/>
</dbReference>
<reference evidence="1 2" key="1">
    <citation type="submission" date="2019-06" db="EMBL/GenBank/DDBJ databases">
        <title>Sequencing the genomes of 1000 actinobacteria strains.</title>
        <authorList>
            <person name="Klenk H.-P."/>
        </authorList>
    </citation>
    <scope>NUCLEOTIDE SEQUENCE [LARGE SCALE GENOMIC DNA]</scope>
    <source>
        <strain evidence="1 2">DSM 20427</strain>
    </source>
</reference>
<protein>
    <submittedName>
        <fullName evidence="1">Uncharacterized protein</fullName>
    </submittedName>
</protein>
<evidence type="ECO:0000313" key="1">
    <source>
        <dbReference type="EMBL" id="TQN00502.1"/>
    </source>
</evidence>
<evidence type="ECO:0000313" key="2">
    <source>
        <dbReference type="Proteomes" id="UP000319804"/>
    </source>
</evidence>
<dbReference type="Proteomes" id="UP000319804">
    <property type="component" value="Unassembled WGS sequence"/>
</dbReference>